<evidence type="ECO:0000256" key="1">
    <source>
        <dbReference type="SAM" id="MobiDB-lite"/>
    </source>
</evidence>
<dbReference type="Proteomes" id="UP000172127">
    <property type="component" value="Segment"/>
</dbReference>
<organism evidence="2 3">
    <name type="scientific">Singapore grouper iridovirus</name>
    <dbReference type="NCBI Taxonomy" id="262968"/>
    <lineage>
        <taxon>Viruses</taxon>
        <taxon>Varidnaviria</taxon>
        <taxon>Bamfordvirae</taxon>
        <taxon>Nucleocytoviricota</taxon>
        <taxon>Megaviricetes</taxon>
        <taxon>Pimascovirales</taxon>
        <taxon>Pimascovirales incertae sedis</taxon>
        <taxon>Iridoviridae</taxon>
        <taxon>Alphairidovirinae</taxon>
        <taxon>Ranavirus</taxon>
        <taxon>Ranavirus epinephelus1</taxon>
    </lineage>
</organism>
<name>Q5YFD6_9VIRU</name>
<dbReference type="RefSeq" id="YP_164224.1">
    <property type="nucleotide sequence ID" value="NC_006549.1"/>
</dbReference>
<evidence type="ECO:0000313" key="3">
    <source>
        <dbReference type="Proteomes" id="UP000172127"/>
    </source>
</evidence>
<dbReference type="GeneID" id="3197121"/>
<dbReference type="EMBL" id="AY521625">
    <property type="protein sequence ID" value="AAS18144.1"/>
    <property type="molecule type" value="Genomic_DNA"/>
</dbReference>
<evidence type="ECO:0000313" key="2">
    <source>
        <dbReference type="EMBL" id="AAS18144.1"/>
    </source>
</evidence>
<dbReference type="KEGG" id="vg:3197121"/>
<proteinExistence type="predicted"/>
<sequence length="60" mass="6682">MEEMNLEVVNLLHFPHESFRDDHQELDTVGDGNPITTRTAPGGNFIVPSSNHCWMSSPSS</sequence>
<protein>
    <submittedName>
        <fullName evidence="2">Uncharacterized protein</fullName>
    </submittedName>
</protein>
<keyword evidence="3" id="KW-1185">Reference proteome</keyword>
<gene>
    <name evidence="2" type="ORF">ORF129L</name>
</gene>
<feature type="region of interest" description="Disordered" evidence="1">
    <location>
        <begin position="23"/>
        <end position="43"/>
    </location>
</feature>
<reference evidence="2 3" key="1">
    <citation type="journal article" date="2004" name="J. Virol.">
        <title>Functional genomics analysis of Singapore grouper iridovirus: complete sequence determination and proteomic analysis.</title>
        <authorList>
            <person name="Song W.J."/>
            <person name="Qin Q.W."/>
            <person name="Qiu J."/>
            <person name="Huang C.H."/>
            <person name="Wang F."/>
            <person name="Hew C.L."/>
        </authorList>
    </citation>
    <scope>NUCLEOTIDE SEQUENCE [LARGE SCALE GENOMIC DNA]</scope>
</reference>
<accession>Q5YFD6</accession>